<reference evidence="1 2" key="1">
    <citation type="journal article" date="2011" name="Stand. Genomic Sci.">
        <title>Non-contiguous finished genome sequence and contextual data of the filamentous soil bacterium Ktedonobacter racemifer type strain (SOSP1-21).</title>
        <authorList>
            <person name="Chang Y.J."/>
            <person name="Land M."/>
            <person name="Hauser L."/>
            <person name="Chertkov O."/>
            <person name="Del Rio T.G."/>
            <person name="Nolan M."/>
            <person name="Copeland A."/>
            <person name="Tice H."/>
            <person name="Cheng J.F."/>
            <person name="Lucas S."/>
            <person name="Han C."/>
            <person name="Goodwin L."/>
            <person name="Pitluck S."/>
            <person name="Ivanova N."/>
            <person name="Ovchinikova G."/>
            <person name="Pati A."/>
            <person name="Chen A."/>
            <person name="Palaniappan K."/>
            <person name="Mavromatis K."/>
            <person name="Liolios K."/>
            <person name="Brettin T."/>
            <person name="Fiebig A."/>
            <person name="Rohde M."/>
            <person name="Abt B."/>
            <person name="Goker M."/>
            <person name="Detter J.C."/>
            <person name="Woyke T."/>
            <person name="Bristow J."/>
            <person name="Eisen J.A."/>
            <person name="Markowitz V."/>
            <person name="Hugenholtz P."/>
            <person name="Kyrpides N.C."/>
            <person name="Klenk H.P."/>
            <person name="Lapidus A."/>
        </authorList>
    </citation>
    <scope>NUCLEOTIDE SEQUENCE [LARGE SCALE GENOMIC DNA]</scope>
    <source>
        <strain evidence="2">DSM 44963</strain>
    </source>
</reference>
<name>D6U215_KTERA</name>
<dbReference type="AlphaFoldDB" id="D6U215"/>
<proteinExistence type="predicted"/>
<dbReference type="Proteomes" id="UP000004508">
    <property type="component" value="Unassembled WGS sequence"/>
</dbReference>
<organism evidence="1 2">
    <name type="scientific">Ktedonobacter racemifer DSM 44963</name>
    <dbReference type="NCBI Taxonomy" id="485913"/>
    <lineage>
        <taxon>Bacteria</taxon>
        <taxon>Bacillati</taxon>
        <taxon>Chloroflexota</taxon>
        <taxon>Ktedonobacteria</taxon>
        <taxon>Ktedonobacterales</taxon>
        <taxon>Ktedonobacteraceae</taxon>
        <taxon>Ktedonobacter</taxon>
    </lineage>
</organism>
<dbReference type="EMBL" id="ADVG01000004">
    <property type="protein sequence ID" value="EFH80899.1"/>
    <property type="molecule type" value="Genomic_DNA"/>
</dbReference>
<comment type="caution">
    <text evidence="1">The sequence shown here is derived from an EMBL/GenBank/DDBJ whole genome shotgun (WGS) entry which is preliminary data.</text>
</comment>
<accession>D6U215</accession>
<keyword evidence="2" id="KW-1185">Reference proteome</keyword>
<evidence type="ECO:0000313" key="1">
    <source>
        <dbReference type="EMBL" id="EFH80899.1"/>
    </source>
</evidence>
<evidence type="ECO:0000313" key="2">
    <source>
        <dbReference type="Proteomes" id="UP000004508"/>
    </source>
</evidence>
<sequence>MVRQEVGHFGTYTGLVKDELMRAEVILSLNANSRVFTRLLKKSHQICVCAHAMRNERYMPSFLWMQRKLDAEKA</sequence>
<gene>
    <name evidence="1" type="ORF">Krac_1532</name>
</gene>
<dbReference type="InParanoid" id="D6U215"/>
<protein>
    <submittedName>
        <fullName evidence="1">Uncharacterized protein</fullName>
    </submittedName>
</protein>